<dbReference type="Gene3D" id="3.10.450.10">
    <property type="match status" value="1"/>
</dbReference>
<proteinExistence type="predicted"/>
<accession>A0AAV6ZFZ8</accession>
<evidence type="ECO:0000256" key="1">
    <source>
        <dbReference type="ARBA" id="ARBA00004613"/>
    </source>
</evidence>
<dbReference type="InterPro" id="IPR029562">
    <property type="entry name" value="Chemerin"/>
</dbReference>
<evidence type="ECO:0000256" key="3">
    <source>
        <dbReference type="ARBA" id="ARBA00022500"/>
    </source>
</evidence>
<dbReference type="AlphaFoldDB" id="A0AAV6ZFZ8"/>
<keyword evidence="5 10" id="KW-0732">Signal</keyword>
<evidence type="ECO:0000256" key="2">
    <source>
        <dbReference type="ARBA" id="ARBA00018808"/>
    </source>
</evidence>
<dbReference type="PANTHER" id="PTHR15106">
    <property type="entry name" value="RETINOIC ACID RECEPTOR RESPONDER PROTEIN 2"/>
    <property type="match status" value="1"/>
</dbReference>
<evidence type="ECO:0000313" key="12">
    <source>
        <dbReference type="Proteomes" id="UP000824782"/>
    </source>
</evidence>
<evidence type="ECO:0000313" key="11">
    <source>
        <dbReference type="EMBL" id="KAG8548191.1"/>
    </source>
</evidence>
<organism evidence="11 12">
    <name type="scientific">Engystomops pustulosus</name>
    <name type="common">Tungara frog</name>
    <name type="synonym">Physalaemus pustulosus</name>
    <dbReference type="NCBI Taxonomy" id="76066"/>
    <lineage>
        <taxon>Eukaryota</taxon>
        <taxon>Metazoa</taxon>
        <taxon>Chordata</taxon>
        <taxon>Craniata</taxon>
        <taxon>Vertebrata</taxon>
        <taxon>Euteleostomi</taxon>
        <taxon>Amphibia</taxon>
        <taxon>Batrachia</taxon>
        <taxon>Anura</taxon>
        <taxon>Neobatrachia</taxon>
        <taxon>Hyloidea</taxon>
        <taxon>Leptodactylidae</taxon>
        <taxon>Leiuperinae</taxon>
        <taxon>Engystomops</taxon>
    </lineage>
</organism>
<keyword evidence="7" id="KW-1015">Disulfide bond</keyword>
<dbReference type="EMBL" id="WNYA01000479">
    <property type="protein sequence ID" value="KAG8548191.1"/>
    <property type="molecule type" value="Genomic_DNA"/>
</dbReference>
<evidence type="ECO:0000256" key="9">
    <source>
        <dbReference type="ARBA" id="ARBA00032785"/>
    </source>
</evidence>
<dbReference type="GO" id="GO:0006954">
    <property type="term" value="P:inflammatory response"/>
    <property type="evidence" value="ECO:0007669"/>
    <property type="project" value="UniProtKB-KW"/>
</dbReference>
<evidence type="ECO:0000256" key="8">
    <source>
        <dbReference type="ARBA" id="ARBA00023198"/>
    </source>
</evidence>
<dbReference type="PANTHER" id="PTHR15106:SF2">
    <property type="entry name" value="RETINOIC ACID RECEPTOR RESPONDER PROTEIN 2"/>
    <property type="match status" value="1"/>
</dbReference>
<evidence type="ECO:0000256" key="10">
    <source>
        <dbReference type="SAM" id="SignalP"/>
    </source>
</evidence>
<comment type="caution">
    <text evidence="11">The sequence shown here is derived from an EMBL/GenBank/DDBJ whole genome shotgun (WGS) entry which is preliminary data.</text>
</comment>
<dbReference type="GO" id="GO:0031012">
    <property type="term" value="C:extracellular matrix"/>
    <property type="evidence" value="ECO:0007669"/>
    <property type="project" value="TreeGrafter"/>
</dbReference>
<protein>
    <recommendedName>
        <fullName evidence="2">Retinoic acid receptor responder protein 2</fullName>
    </recommendedName>
    <alternativeName>
        <fullName evidence="9">Chemerin</fullName>
    </alternativeName>
</protein>
<dbReference type="GO" id="GO:0005102">
    <property type="term" value="F:signaling receptor binding"/>
    <property type="evidence" value="ECO:0007669"/>
    <property type="project" value="InterPro"/>
</dbReference>
<dbReference type="SUPFAM" id="SSF54403">
    <property type="entry name" value="Cystatin/monellin"/>
    <property type="match status" value="1"/>
</dbReference>
<feature type="chain" id="PRO_5043664091" description="Retinoic acid receptor responder protein 2" evidence="10">
    <location>
        <begin position="22"/>
        <end position="101"/>
    </location>
</feature>
<dbReference type="InterPro" id="IPR046350">
    <property type="entry name" value="Cystatin_sf"/>
</dbReference>
<dbReference type="GO" id="GO:0006935">
    <property type="term" value="P:chemotaxis"/>
    <property type="evidence" value="ECO:0007669"/>
    <property type="project" value="UniProtKB-KW"/>
</dbReference>
<evidence type="ECO:0000256" key="5">
    <source>
        <dbReference type="ARBA" id="ARBA00022729"/>
    </source>
</evidence>
<keyword evidence="12" id="KW-1185">Reference proteome</keyword>
<dbReference type="GO" id="GO:0030154">
    <property type="term" value="P:cell differentiation"/>
    <property type="evidence" value="ECO:0007669"/>
    <property type="project" value="UniProtKB-KW"/>
</dbReference>
<evidence type="ECO:0000256" key="6">
    <source>
        <dbReference type="ARBA" id="ARBA00022782"/>
    </source>
</evidence>
<evidence type="ECO:0000256" key="4">
    <source>
        <dbReference type="ARBA" id="ARBA00022525"/>
    </source>
</evidence>
<keyword evidence="3" id="KW-0145">Chemotaxis</keyword>
<feature type="non-terminal residue" evidence="11">
    <location>
        <position position="101"/>
    </location>
</feature>
<gene>
    <name evidence="11" type="ORF">GDO81_026211</name>
</gene>
<reference evidence="11" key="1">
    <citation type="thesis" date="2020" institute="ProQuest LLC" country="789 East Eisenhower Parkway, Ann Arbor, MI, USA">
        <title>Comparative Genomics and Chromosome Evolution.</title>
        <authorList>
            <person name="Mudd A.B."/>
        </authorList>
    </citation>
    <scope>NUCLEOTIDE SEQUENCE</scope>
    <source>
        <strain evidence="11">237g6f4</strain>
        <tissue evidence="11">Blood</tissue>
    </source>
</reference>
<keyword evidence="4" id="KW-0964">Secreted</keyword>
<feature type="signal peptide" evidence="10">
    <location>
        <begin position="1"/>
        <end position="21"/>
    </location>
</feature>
<dbReference type="GO" id="GO:0050921">
    <property type="term" value="P:positive regulation of chemotaxis"/>
    <property type="evidence" value="ECO:0007669"/>
    <property type="project" value="TreeGrafter"/>
</dbReference>
<sequence length="101" mass="11520">MSRWFWGCALLVVVLGVGVWGSQHTEVGSEALRLVREDFHNRTKMKNAFQVSSKPSAEYEDLSDGTFVKVKFTMKQTNCKRQKWMSPDCAPIMTSKRTLSC</sequence>
<dbReference type="GO" id="GO:0005615">
    <property type="term" value="C:extracellular space"/>
    <property type="evidence" value="ECO:0007669"/>
    <property type="project" value="TreeGrafter"/>
</dbReference>
<dbReference type="Proteomes" id="UP000824782">
    <property type="component" value="Unassembled WGS sequence"/>
</dbReference>
<keyword evidence="6" id="KW-0221">Differentiation</keyword>
<evidence type="ECO:0000256" key="7">
    <source>
        <dbReference type="ARBA" id="ARBA00023157"/>
    </source>
</evidence>
<comment type="subcellular location">
    <subcellularLocation>
        <location evidence="1">Secreted</location>
    </subcellularLocation>
</comment>
<name>A0AAV6ZFZ8_ENGPU</name>
<keyword evidence="8" id="KW-0395">Inflammatory response</keyword>
<dbReference type="GO" id="GO:0045087">
    <property type="term" value="P:innate immune response"/>
    <property type="evidence" value="ECO:0007669"/>
    <property type="project" value="TreeGrafter"/>
</dbReference>
<dbReference type="GO" id="GO:0050994">
    <property type="term" value="P:regulation of lipid catabolic process"/>
    <property type="evidence" value="ECO:0007669"/>
    <property type="project" value="InterPro"/>
</dbReference>